<organism evidence="1 2">
    <name type="scientific">Coniosporium tulheliwenetii</name>
    <dbReference type="NCBI Taxonomy" id="3383036"/>
    <lineage>
        <taxon>Eukaryota</taxon>
        <taxon>Fungi</taxon>
        <taxon>Dikarya</taxon>
        <taxon>Ascomycota</taxon>
        <taxon>Pezizomycotina</taxon>
        <taxon>Dothideomycetes</taxon>
        <taxon>Dothideomycetes incertae sedis</taxon>
        <taxon>Coniosporium</taxon>
    </lineage>
</organism>
<evidence type="ECO:0000313" key="2">
    <source>
        <dbReference type="Proteomes" id="UP001172680"/>
    </source>
</evidence>
<sequence length="174" mass="19285">MPPRFLTNPPPKTESAREARKSFFCELCQKGYSRMNEYEAHQGSYDHQHKQRLKDMKHMQRDPNAADKARRAERKADEKSGLITIKPLKLESVTAAKGGFKKGGFKNAFGAPQADNKEAAKPASGFRKAFGGEGDEFILKKTNEEGSDTDDCGYEYYDPRKPTGCGPACAGKST</sequence>
<protein>
    <submittedName>
        <fullName evidence="1">Uncharacterized protein</fullName>
    </submittedName>
</protein>
<comment type="caution">
    <text evidence="1">The sequence shown here is derived from an EMBL/GenBank/DDBJ whole genome shotgun (WGS) entry which is preliminary data.</text>
</comment>
<gene>
    <name evidence="1" type="ORF">H2199_000236</name>
</gene>
<proteinExistence type="predicted"/>
<keyword evidence="2" id="KW-1185">Reference proteome</keyword>
<accession>A0ACC2ZPB5</accession>
<dbReference type="EMBL" id="JAPDRP010000001">
    <property type="protein sequence ID" value="KAJ9649461.1"/>
    <property type="molecule type" value="Genomic_DNA"/>
</dbReference>
<name>A0ACC2ZPB5_9PEZI</name>
<evidence type="ECO:0000313" key="1">
    <source>
        <dbReference type="EMBL" id="KAJ9649461.1"/>
    </source>
</evidence>
<reference evidence="1" key="1">
    <citation type="submission" date="2022-10" db="EMBL/GenBank/DDBJ databases">
        <title>Culturing micro-colonial fungi from biological soil crusts in the Mojave desert and describing Neophaeococcomyces mojavensis, and introducing the new genera and species Taxawa tesnikishii.</title>
        <authorList>
            <person name="Kurbessoian T."/>
            <person name="Stajich J.E."/>
        </authorList>
    </citation>
    <scope>NUCLEOTIDE SEQUENCE</scope>
    <source>
        <strain evidence="1">JES_115</strain>
    </source>
</reference>
<dbReference type="Proteomes" id="UP001172680">
    <property type="component" value="Unassembled WGS sequence"/>
</dbReference>